<dbReference type="OrthoDB" id="6371186at2"/>
<keyword evidence="1" id="KW-0472">Membrane</keyword>
<evidence type="ECO:0000256" key="1">
    <source>
        <dbReference type="SAM" id="Phobius"/>
    </source>
</evidence>
<dbReference type="AlphaFoldDB" id="A0A4P7XEI1"/>
<proteinExistence type="predicted"/>
<dbReference type="KEGG" id="hmi:soil367_04995"/>
<gene>
    <name evidence="2" type="ORF">soil367_04995</name>
</gene>
<keyword evidence="1" id="KW-1133">Transmembrane helix</keyword>
<evidence type="ECO:0000313" key="2">
    <source>
        <dbReference type="EMBL" id="QCF25339.1"/>
    </source>
</evidence>
<protein>
    <submittedName>
        <fullName evidence="2">Uncharacterized protein</fullName>
    </submittedName>
</protein>
<evidence type="ECO:0000313" key="3">
    <source>
        <dbReference type="Proteomes" id="UP000298049"/>
    </source>
</evidence>
<feature type="transmembrane region" description="Helical" evidence="1">
    <location>
        <begin position="44"/>
        <end position="66"/>
    </location>
</feature>
<keyword evidence="1" id="KW-0812">Transmembrane</keyword>
<keyword evidence="3" id="KW-1185">Reference proteome</keyword>
<dbReference type="EMBL" id="CP031093">
    <property type="protein sequence ID" value="QCF25339.1"/>
    <property type="molecule type" value="Genomic_DNA"/>
</dbReference>
<dbReference type="RefSeq" id="WP_136547515.1">
    <property type="nucleotide sequence ID" value="NZ_CP031093.1"/>
</dbReference>
<accession>A0A4P7XEI1</accession>
<dbReference type="Proteomes" id="UP000298049">
    <property type="component" value="Chromosome"/>
</dbReference>
<reference evidence="2 3" key="1">
    <citation type="submission" date="2018-07" db="EMBL/GenBank/DDBJ databases">
        <title>Marsedoiliclastica nanhaica gen. nov. sp. nov., a novel marine hydrocarbonoclastic bacterium isolated from an in-situ enriched hydrocarbon-degrading consortium in deep-sea sediment.</title>
        <authorList>
            <person name="Dong C."/>
            <person name="Ma T."/>
            <person name="Liu R."/>
            <person name="Shao Z."/>
        </authorList>
    </citation>
    <scope>NUCLEOTIDE SEQUENCE [LARGE SCALE GENOMIC DNA]</scope>
    <source>
        <strain evidence="3">soil36-7</strain>
    </source>
</reference>
<organism evidence="2 3">
    <name type="scientific">Hydrocarboniclastica marina</name>
    <dbReference type="NCBI Taxonomy" id="2259620"/>
    <lineage>
        <taxon>Bacteria</taxon>
        <taxon>Pseudomonadati</taxon>
        <taxon>Pseudomonadota</taxon>
        <taxon>Gammaproteobacteria</taxon>
        <taxon>Alteromonadales</taxon>
        <taxon>Alteromonadaceae</taxon>
        <taxon>Hydrocarboniclastica</taxon>
    </lineage>
</organism>
<feature type="transmembrane region" description="Helical" evidence="1">
    <location>
        <begin position="16"/>
        <end position="38"/>
    </location>
</feature>
<name>A0A4P7XEI1_9ALTE</name>
<sequence length="85" mass="9269">MDSPKHVVKDEPRKSLFVLMAASLFFTLIGLVVLIFGSPDREPIIGQAGTLSLVIGALGFVLYVIARRHEGKARKNARKGEGKHV</sequence>